<organism evidence="3 4">
    <name type="scientific">Candidatus Bacteroides avicola</name>
    <dbReference type="NCBI Taxonomy" id="2838468"/>
    <lineage>
        <taxon>Bacteria</taxon>
        <taxon>Pseudomonadati</taxon>
        <taxon>Bacteroidota</taxon>
        <taxon>Bacteroidia</taxon>
        <taxon>Bacteroidales</taxon>
        <taxon>Bacteroidaceae</taxon>
        <taxon>Bacteroides</taxon>
    </lineage>
</organism>
<keyword evidence="3" id="KW-0489">Methyltransferase</keyword>
<dbReference type="Pfam" id="PF22013">
    <property type="entry name" value="PG_1098_Fer"/>
    <property type="match status" value="1"/>
</dbReference>
<dbReference type="Proteomes" id="UP000823862">
    <property type="component" value="Unassembled WGS sequence"/>
</dbReference>
<feature type="domain" description="PG-1098 ferredoxin-like" evidence="2">
    <location>
        <begin position="287"/>
        <end position="330"/>
    </location>
</feature>
<dbReference type="Gene3D" id="3.40.50.150">
    <property type="entry name" value="Vaccinia Virus protein VP39"/>
    <property type="match status" value="1"/>
</dbReference>
<dbReference type="Pfam" id="PF18096">
    <property type="entry name" value="Thump_like"/>
    <property type="match status" value="1"/>
</dbReference>
<dbReference type="Gene3D" id="1.10.10.1110">
    <property type="entry name" value="Methyltransferase PG1098, N-terminal domain"/>
    <property type="match status" value="1"/>
</dbReference>
<evidence type="ECO:0000313" key="4">
    <source>
        <dbReference type="Proteomes" id="UP000823862"/>
    </source>
</evidence>
<comment type="caution">
    <text evidence="3">The sequence shown here is derived from an EMBL/GenBank/DDBJ whole genome shotgun (WGS) entry which is preliminary data.</text>
</comment>
<keyword evidence="3" id="KW-0808">Transferase</keyword>
<feature type="domain" description="THUMP-like" evidence="1">
    <location>
        <begin position="331"/>
        <end position="398"/>
    </location>
</feature>
<name>A0A9D2HSH2_9BACE</name>
<dbReference type="AlphaFoldDB" id="A0A9D2HSH2"/>
<dbReference type="InterPro" id="IPR054168">
    <property type="entry name" value="PG_1098_Fer"/>
</dbReference>
<proteinExistence type="predicted"/>
<dbReference type="SUPFAM" id="SSF53335">
    <property type="entry name" value="S-adenosyl-L-methionine-dependent methyltransferases"/>
    <property type="match status" value="1"/>
</dbReference>
<dbReference type="GO" id="GO:0008168">
    <property type="term" value="F:methyltransferase activity"/>
    <property type="evidence" value="ECO:0007669"/>
    <property type="project" value="UniProtKB-KW"/>
</dbReference>
<dbReference type="InterPro" id="IPR029063">
    <property type="entry name" value="SAM-dependent_MTases_sf"/>
</dbReference>
<gene>
    <name evidence="3" type="ORF">H9950_00535</name>
</gene>
<evidence type="ECO:0000259" key="1">
    <source>
        <dbReference type="Pfam" id="PF18096"/>
    </source>
</evidence>
<dbReference type="EMBL" id="DWZI01000002">
    <property type="protein sequence ID" value="HJA84685.1"/>
    <property type="molecule type" value="Genomic_DNA"/>
</dbReference>
<reference evidence="3" key="2">
    <citation type="submission" date="2021-04" db="EMBL/GenBank/DDBJ databases">
        <authorList>
            <person name="Gilroy R."/>
        </authorList>
    </citation>
    <scope>NUCLEOTIDE SEQUENCE</scope>
    <source>
        <strain evidence="3">ChiHjej12B11-9795</strain>
    </source>
</reference>
<accession>A0A9D2HSH2</accession>
<dbReference type="GO" id="GO:0032259">
    <property type="term" value="P:methylation"/>
    <property type="evidence" value="ECO:0007669"/>
    <property type="project" value="UniProtKB-KW"/>
</dbReference>
<evidence type="ECO:0000259" key="2">
    <source>
        <dbReference type="Pfam" id="PF22013"/>
    </source>
</evidence>
<protein>
    <submittedName>
        <fullName evidence="3">SAM-dependent methyltransferase</fullName>
    </submittedName>
</protein>
<sequence length="404" mass="44695">MKLNSETCHFIHLHARDDVHTLALQTPQPGVDLEAAIIQIAGRQALAGKVPSWTAHEDLLFPTRLPLEQCSSEATARYKAEVVRNCGGVRKRMADLTGGLGVDCAFLAPLFEQVDYVERQEGLCNLAQHNFTALGLPHINVHLAQAEEFLSQTQGIDWIYLDPARRDGHGGKTVAIAHCEPDATQLEPLMLDKAPHVLLKLSPMLDLAQALQELKHVASAHVVAVDNECKELLLVLERGCNTEVGDVPISCINLSGRNDAPQPNAFLFTRNEERTSPCPLAEKPQTYLYEPHAALLKAGAFRRITQVCRMQKLHPNSHLYTSDHLVENFPGRIFCIQGWSGFGKKELKTLLGPEKRANLSVRNFPATVAELRKRLHLTDGGETYLFATTLSAGEKVLIRTVKAR</sequence>
<reference evidence="3" key="1">
    <citation type="journal article" date="2021" name="PeerJ">
        <title>Extensive microbial diversity within the chicken gut microbiome revealed by metagenomics and culture.</title>
        <authorList>
            <person name="Gilroy R."/>
            <person name="Ravi A."/>
            <person name="Getino M."/>
            <person name="Pursley I."/>
            <person name="Horton D.L."/>
            <person name="Alikhan N.F."/>
            <person name="Baker D."/>
            <person name="Gharbi K."/>
            <person name="Hall N."/>
            <person name="Watson M."/>
            <person name="Adriaenssens E.M."/>
            <person name="Foster-Nyarko E."/>
            <person name="Jarju S."/>
            <person name="Secka A."/>
            <person name="Antonio M."/>
            <person name="Oren A."/>
            <person name="Chaudhuri R.R."/>
            <person name="La Ragione R."/>
            <person name="Hildebrand F."/>
            <person name="Pallen M.J."/>
        </authorList>
    </citation>
    <scope>NUCLEOTIDE SEQUENCE</scope>
    <source>
        <strain evidence="3">ChiHjej12B11-9795</strain>
    </source>
</reference>
<dbReference type="InterPro" id="IPR041497">
    <property type="entry name" value="Thump-like"/>
</dbReference>
<evidence type="ECO:0000313" key="3">
    <source>
        <dbReference type="EMBL" id="HJA84685.1"/>
    </source>
</evidence>